<dbReference type="RefSeq" id="WP_242288026.1">
    <property type="nucleotide sequence ID" value="NZ_JAKKSL010000004.1"/>
</dbReference>
<dbReference type="Proteomes" id="UP001139646">
    <property type="component" value="Unassembled WGS sequence"/>
</dbReference>
<name>A0ABS9X858_9GAMM</name>
<keyword evidence="1" id="KW-0472">Membrane</keyword>
<keyword evidence="3" id="KW-1185">Reference proteome</keyword>
<keyword evidence="1" id="KW-0812">Transmembrane</keyword>
<sequence length="70" mass="7846">MMSQLMRVITTVFTLIKASCFDKKRAMLWTMLCLFSSSSVFAIYGPAIYVGLVPNLWDKTWLCDGTLCGA</sequence>
<gene>
    <name evidence="2" type="ORF">L3081_20005</name>
</gene>
<proteinExistence type="predicted"/>
<evidence type="ECO:0000256" key="1">
    <source>
        <dbReference type="SAM" id="Phobius"/>
    </source>
</evidence>
<organism evidence="2 3">
    <name type="scientific">Colwellia maritima</name>
    <dbReference type="NCBI Taxonomy" id="2912588"/>
    <lineage>
        <taxon>Bacteria</taxon>
        <taxon>Pseudomonadati</taxon>
        <taxon>Pseudomonadota</taxon>
        <taxon>Gammaproteobacteria</taxon>
        <taxon>Alteromonadales</taxon>
        <taxon>Colwelliaceae</taxon>
        <taxon>Colwellia</taxon>
    </lineage>
</organism>
<accession>A0ABS9X858</accession>
<protein>
    <submittedName>
        <fullName evidence="2">Uncharacterized protein</fullName>
    </submittedName>
</protein>
<comment type="caution">
    <text evidence="2">The sequence shown here is derived from an EMBL/GenBank/DDBJ whole genome shotgun (WGS) entry which is preliminary data.</text>
</comment>
<evidence type="ECO:0000313" key="2">
    <source>
        <dbReference type="EMBL" id="MCI2285242.1"/>
    </source>
</evidence>
<feature type="transmembrane region" description="Helical" evidence="1">
    <location>
        <begin position="28"/>
        <end position="52"/>
    </location>
</feature>
<reference evidence="2" key="1">
    <citation type="submission" date="2022-01" db="EMBL/GenBank/DDBJ databases">
        <title>Colwellia maritima, isolated from seawater.</title>
        <authorList>
            <person name="Kristyanto S."/>
            <person name="Jung J."/>
            <person name="Jeon C.O."/>
        </authorList>
    </citation>
    <scope>NUCLEOTIDE SEQUENCE</scope>
    <source>
        <strain evidence="2">MSW7</strain>
    </source>
</reference>
<dbReference type="EMBL" id="JAKKSL010000004">
    <property type="protein sequence ID" value="MCI2285242.1"/>
    <property type="molecule type" value="Genomic_DNA"/>
</dbReference>
<keyword evidence="1" id="KW-1133">Transmembrane helix</keyword>
<evidence type="ECO:0000313" key="3">
    <source>
        <dbReference type="Proteomes" id="UP001139646"/>
    </source>
</evidence>